<keyword evidence="12" id="KW-1185">Reference proteome</keyword>
<keyword evidence="11" id="KW-0808">Transferase</keyword>
<dbReference type="PROSITE" id="PS50011">
    <property type="entry name" value="PROTEIN_KINASE_DOM"/>
    <property type="match status" value="1"/>
</dbReference>
<evidence type="ECO:0000256" key="3">
    <source>
        <dbReference type="ARBA" id="ARBA00022692"/>
    </source>
</evidence>
<sequence length="368" mass="41061">MDTILMWLSLSYFISVCNGFESDISCLKSIKESLEDPFDYLSSWTFNDDTEGSITSICAFTGVDCWHDDENKVLDIHLSDMGLKGQFPRGIANCTSLACLDLSSNQLFGPIPSDISSLVPFISALNLSFNKFSGEIPPDITNLPCINFLDLDHNQLTGQIPQSLGLNVRFRTFSVANNQLSGPVPYFSNVHAVSLESFAGNKGLCGDPLPSCKDDDDRAFFISGFAIGWSVFTVLVFALSWFYLPVDICLNKFMSNGMKKKNQAAVQDTTQWWPTTLNTNEDSKIFEMEKLVTRMRFTELANATNNFSEANIIKSGKTGTSYKAVLPNGWFLVIERFHPLQRSEEHFVSELTILGTLRHNNLVPLLGF</sequence>
<evidence type="ECO:0000256" key="9">
    <source>
        <dbReference type="SAM" id="SignalP"/>
    </source>
</evidence>
<dbReference type="Gramene" id="PSS32827">
    <property type="protein sequence ID" value="PSS32827"/>
    <property type="gene ID" value="CEY00_Acc03124"/>
</dbReference>
<dbReference type="InterPro" id="IPR013210">
    <property type="entry name" value="LRR_N_plant-typ"/>
</dbReference>
<evidence type="ECO:0000256" key="7">
    <source>
        <dbReference type="ARBA" id="ARBA00023136"/>
    </source>
</evidence>
<feature type="non-terminal residue" evidence="11">
    <location>
        <position position="368"/>
    </location>
</feature>
<dbReference type="OMA" id="FESDISC"/>
<keyword evidence="5" id="KW-0677">Repeat</keyword>
<feature type="signal peptide" evidence="9">
    <location>
        <begin position="1"/>
        <end position="19"/>
    </location>
</feature>
<organism evidence="11 12">
    <name type="scientific">Actinidia chinensis var. chinensis</name>
    <name type="common">Chinese soft-hair kiwi</name>
    <dbReference type="NCBI Taxonomy" id="1590841"/>
    <lineage>
        <taxon>Eukaryota</taxon>
        <taxon>Viridiplantae</taxon>
        <taxon>Streptophyta</taxon>
        <taxon>Embryophyta</taxon>
        <taxon>Tracheophyta</taxon>
        <taxon>Spermatophyta</taxon>
        <taxon>Magnoliopsida</taxon>
        <taxon>eudicotyledons</taxon>
        <taxon>Gunneridae</taxon>
        <taxon>Pentapetalae</taxon>
        <taxon>asterids</taxon>
        <taxon>Ericales</taxon>
        <taxon>Actinidiaceae</taxon>
        <taxon>Actinidia</taxon>
    </lineage>
</organism>
<dbReference type="GO" id="GO:0004672">
    <property type="term" value="F:protein kinase activity"/>
    <property type="evidence" value="ECO:0007669"/>
    <property type="project" value="InterPro"/>
</dbReference>
<evidence type="ECO:0000313" key="12">
    <source>
        <dbReference type="Proteomes" id="UP000241394"/>
    </source>
</evidence>
<keyword evidence="3 8" id="KW-0812">Transmembrane</keyword>
<keyword evidence="4 9" id="KW-0732">Signal</keyword>
<evidence type="ECO:0000256" key="8">
    <source>
        <dbReference type="SAM" id="Phobius"/>
    </source>
</evidence>
<dbReference type="Pfam" id="PF08263">
    <property type="entry name" value="LRRNT_2"/>
    <property type="match status" value="1"/>
</dbReference>
<evidence type="ECO:0000259" key="10">
    <source>
        <dbReference type="PROSITE" id="PS50011"/>
    </source>
</evidence>
<keyword evidence="2" id="KW-0433">Leucine-rich repeat</keyword>
<protein>
    <submittedName>
        <fullName evidence="11">Inactive leucine-rich repeat receptor-like protein kinase</fullName>
    </submittedName>
</protein>
<keyword evidence="11" id="KW-0675">Receptor</keyword>
<evidence type="ECO:0000256" key="6">
    <source>
        <dbReference type="ARBA" id="ARBA00022989"/>
    </source>
</evidence>
<reference evidence="11 12" key="1">
    <citation type="submission" date="2017-07" db="EMBL/GenBank/DDBJ databases">
        <title>An improved, manually edited Actinidia chinensis var. chinensis (kiwifruit) genome highlights the challenges associated with draft genomes and gene prediction in plants.</title>
        <authorList>
            <person name="Pilkington S."/>
            <person name="Crowhurst R."/>
            <person name="Hilario E."/>
            <person name="Nardozza S."/>
            <person name="Fraser L."/>
            <person name="Peng Y."/>
            <person name="Gunaseelan K."/>
            <person name="Simpson R."/>
            <person name="Tahir J."/>
            <person name="Deroles S."/>
            <person name="Templeton K."/>
            <person name="Luo Z."/>
            <person name="Davy M."/>
            <person name="Cheng C."/>
            <person name="Mcneilage M."/>
            <person name="Scaglione D."/>
            <person name="Liu Y."/>
            <person name="Zhang Q."/>
            <person name="Datson P."/>
            <person name="De Silva N."/>
            <person name="Gardiner S."/>
            <person name="Bassett H."/>
            <person name="Chagne D."/>
            <person name="Mccallum J."/>
            <person name="Dzierzon H."/>
            <person name="Deng C."/>
            <person name="Wang Y.-Y."/>
            <person name="Barron N."/>
            <person name="Manako K."/>
            <person name="Bowen J."/>
            <person name="Foster T."/>
            <person name="Erridge Z."/>
            <person name="Tiffin H."/>
            <person name="Waite C."/>
            <person name="Davies K."/>
            <person name="Grierson E."/>
            <person name="Laing W."/>
            <person name="Kirk R."/>
            <person name="Chen X."/>
            <person name="Wood M."/>
            <person name="Montefiori M."/>
            <person name="Brummell D."/>
            <person name="Schwinn K."/>
            <person name="Catanach A."/>
            <person name="Fullerton C."/>
            <person name="Li D."/>
            <person name="Meiyalaghan S."/>
            <person name="Nieuwenhuizen N."/>
            <person name="Read N."/>
            <person name="Prakash R."/>
            <person name="Hunter D."/>
            <person name="Zhang H."/>
            <person name="Mckenzie M."/>
            <person name="Knabel M."/>
            <person name="Harris A."/>
            <person name="Allan A."/>
            <person name="Chen A."/>
            <person name="Janssen B."/>
            <person name="Plunkett B."/>
            <person name="Dwamena C."/>
            <person name="Voogd C."/>
            <person name="Leif D."/>
            <person name="Lafferty D."/>
            <person name="Souleyre E."/>
            <person name="Varkonyi-Gasic E."/>
            <person name="Gambi F."/>
            <person name="Hanley J."/>
            <person name="Yao J.-L."/>
            <person name="Cheung J."/>
            <person name="David K."/>
            <person name="Warren B."/>
            <person name="Marsh K."/>
            <person name="Snowden K."/>
            <person name="Lin-Wang K."/>
            <person name="Brian L."/>
            <person name="Martinez-Sanchez M."/>
            <person name="Wang M."/>
            <person name="Ileperuma N."/>
            <person name="Macnee N."/>
            <person name="Campin R."/>
            <person name="Mcatee P."/>
            <person name="Drummond R."/>
            <person name="Espley R."/>
            <person name="Ireland H."/>
            <person name="Wu R."/>
            <person name="Atkinson R."/>
            <person name="Karunairetnam S."/>
            <person name="Bulley S."/>
            <person name="Chunkath S."/>
            <person name="Hanley Z."/>
            <person name="Storey R."/>
            <person name="Thrimawithana A."/>
            <person name="Thomson S."/>
            <person name="David C."/>
            <person name="Testolin R."/>
        </authorList>
    </citation>
    <scope>NUCLEOTIDE SEQUENCE [LARGE SCALE GENOMIC DNA]</scope>
    <source>
        <strain evidence="12">cv. Red5</strain>
        <tissue evidence="11">Young leaf</tissue>
    </source>
</reference>
<dbReference type="InParanoid" id="A0A2R6RS40"/>
<feature type="domain" description="Protein kinase" evidence="10">
    <location>
        <begin position="307"/>
        <end position="368"/>
    </location>
</feature>
<comment type="caution">
    <text evidence="11">The sequence shown here is derived from an EMBL/GenBank/DDBJ whole genome shotgun (WGS) entry which is preliminary data.</text>
</comment>
<name>A0A2R6RS40_ACTCC</name>
<keyword evidence="7 8" id="KW-0472">Membrane</keyword>
<dbReference type="Pfam" id="PF00560">
    <property type="entry name" value="LRR_1"/>
    <property type="match status" value="3"/>
</dbReference>
<dbReference type="SUPFAM" id="SSF52058">
    <property type="entry name" value="L domain-like"/>
    <property type="match status" value="1"/>
</dbReference>
<dbReference type="PANTHER" id="PTHR48007:SF86">
    <property type="entry name" value="(WILD MALAYSIAN BANANA) HYPOTHETICAL PROTEIN"/>
    <property type="match status" value="1"/>
</dbReference>
<feature type="chain" id="PRO_5015342775" evidence="9">
    <location>
        <begin position="20"/>
        <end position="368"/>
    </location>
</feature>
<dbReference type="InterPro" id="IPR046959">
    <property type="entry name" value="PRK1-6/SRF4-like"/>
</dbReference>
<keyword evidence="6 8" id="KW-1133">Transmembrane helix</keyword>
<evidence type="ECO:0000256" key="1">
    <source>
        <dbReference type="ARBA" id="ARBA00004370"/>
    </source>
</evidence>
<dbReference type="Proteomes" id="UP000241394">
    <property type="component" value="Chromosome LG3"/>
</dbReference>
<dbReference type="Gene3D" id="3.30.200.20">
    <property type="entry name" value="Phosphorylase Kinase, domain 1"/>
    <property type="match status" value="1"/>
</dbReference>
<comment type="subcellular location">
    <subcellularLocation>
        <location evidence="1">Membrane</location>
    </subcellularLocation>
</comment>
<reference evidence="12" key="2">
    <citation type="journal article" date="2018" name="BMC Genomics">
        <title>A manually annotated Actinidia chinensis var. chinensis (kiwifruit) genome highlights the challenges associated with draft genomes and gene prediction in plants.</title>
        <authorList>
            <person name="Pilkington S.M."/>
            <person name="Crowhurst R."/>
            <person name="Hilario E."/>
            <person name="Nardozza S."/>
            <person name="Fraser L."/>
            <person name="Peng Y."/>
            <person name="Gunaseelan K."/>
            <person name="Simpson R."/>
            <person name="Tahir J."/>
            <person name="Deroles S.C."/>
            <person name="Templeton K."/>
            <person name="Luo Z."/>
            <person name="Davy M."/>
            <person name="Cheng C."/>
            <person name="McNeilage M."/>
            <person name="Scaglione D."/>
            <person name="Liu Y."/>
            <person name="Zhang Q."/>
            <person name="Datson P."/>
            <person name="De Silva N."/>
            <person name="Gardiner S.E."/>
            <person name="Bassett H."/>
            <person name="Chagne D."/>
            <person name="McCallum J."/>
            <person name="Dzierzon H."/>
            <person name="Deng C."/>
            <person name="Wang Y.Y."/>
            <person name="Barron L."/>
            <person name="Manako K."/>
            <person name="Bowen J."/>
            <person name="Foster T.M."/>
            <person name="Erridge Z.A."/>
            <person name="Tiffin H."/>
            <person name="Waite C.N."/>
            <person name="Davies K.M."/>
            <person name="Grierson E.P."/>
            <person name="Laing W.A."/>
            <person name="Kirk R."/>
            <person name="Chen X."/>
            <person name="Wood M."/>
            <person name="Montefiori M."/>
            <person name="Brummell D.A."/>
            <person name="Schwinn K.E."/>
            <person name="Catanach A."/>
            <person name="Fullerton C."/>
            <person name="Li D."/>
            <person name="Meiyalaghan S."/>
            <person name="Nieuwenhuizen N."/>
            <person name="Read N."/>
            <person name="Prakash R."/>
            <person name="Hunter D."/>
            <person name="Zhang H."/>
            <person name="McKenzie M."/>
            <person name="Knabel M."/>
            <person name="Harris A."/>
            <person name="Allan A.C."/>
            <person name="Gleave A."/>
            <person name="Chen A."/>
            <person name="Janssen B.J."/>
            <person name="Plunkett B."/>
            <person name="Ampomah-Dwamena C."/>
            <person name="Voogd C."/>
            <person name="Leif D."/>
            <person name="Lafferty D."/>
            <person name="Souleyre E.J.F."/>
            <person name="Varkonyi-Gasic E."/>
            <person name="Gambi F."/>
            <person name="Hanley J."/>
            <person name="Yao J.L."/>
            <person name="Cheung J."/>
            <person name="David K.M."/>
            <person name="Warren B."/>
            <person name="Marsh K."/>
            <person name="Snowden K.C."/>
            <person name="Lin-Wang K."/>
            <person name="Brian L."/>
            <person name="Martinez-Sanchez M."/>
            <person name="Wang M."/>
            <person name="Ileperuma N."/>
            <person name="Macnee N."/>
            <person name="Campin R."/>
            <person name="McAtee P."/>
            <person name="Drummond R.S.M."/>
            <person name="Espley R.V."/>
            <person name="Ireland H.S."/>
            <person name="Wu R."/>
            <person name="Atkinson R.G."/>
            <person name="Karunairetnam S."/>
            <person name="Bulley S."/>
            <person name="Chunkath S."/>
            <person name="Hanley Z."/>
            <person name="Storey R."/>
            <person name="Thrimawithana A.H."/>
            <person name="Thomson S."/>
            <person name="David C."/>
            <person name="Testolin R."/>
            <person name="Huang H."/>
            <person name="Hellens R.P."/>
            <person name="Schaffer R.J."/>
        </authorList>
    </citation>
    <scope>NUCLEOTIDE SEQUENCE [LARGE SCALE GENOMIC DNA]</scope>
    <source>
        <strain evidence="12">cv. Red5</strain>
    </source>
</reference>
<dbReference type="InterPro" id="IPR011009">
    <property type="entry name" value="Kinase-like_dom_sf"/>
</dbReference>
<feature type="transmembrane region" description="Helical" evidence="8">
    <location>
        <begin position="219"/>
        <end position="244"/>
    </location>
</feature>
<dbReference type="FunFam" id="3.80.10.10:FF:000400">
    <property type="entry name" value="Nuclear pore complex protein NUP107"/>
    <property type="match status" value="1"/>
</dbReference>
<gene>
    <name evidence="11" type="ORF">CEY00_Acc03124</name>
</gene>
<dbReference type="AlphaFoldDB" id="A0A2R6RS40"/>
<dbReference type="GO" id="GO:0005524">
    <property type="term" value="F:ATP binding"/>
    <property type="evidence" value="ECO:0007669"/>
    <property type="project" value="InterPro"/>
</dbReference>
<keyword evidence="11" id="KW-0418">Kinase</keyword>
<evidence type="ECO:0000256" key="4">
    <source>
        <dbReference type="ARBA" id="ARBA00022729"/>
    </source>
</evidence>
<accession>A0A2R6RS40</accession>
<proteinExistence type="predicted"/>
<evidence type="ECO:0000256" key="5">
    <source>
        <dbReference type="ARBA" id="ARBA00022737"/>
    </source>
</evidence>
<dbReference type="GO" id="GO:0016020">
    <property type="term" value="C:membrane"/>
    <property type="evidence" value="ECO:0007669"/>
    <property type="project" value="UniProtKB-SubCell"/>
</dbReference>
<evidence type="ECO:0000313" key="11">
    <source>
        <dbReference type="EMBL" id="PSS32827.1"/>
    </source>
</evidence>
<dbReference type="Gene3D" id="3.80.10.10">
    <property type="entry name" value="Ribonuclease Inhibitor"/>
    <property type="match status" value="1"/>
</dbReference>
<dbReference type="EMBL" id="NKQK01000003">
    <property type="protein sequence ID" value="PSS32827.1"/>
    <property type="molecule type" value="Genomic_DNA"/>
</dbReference>
<dbReference type="InterPro" id="IPR032675">
    <property type="entry name" value="LRR_dom_sf"/>
</dbReference>
<dbReference type="SUPFAM" id="SSF56112">
    <property type="entry name" value="Protein kinase-like (PK-like)"/>
    <property type="match status" value="1"/>
</dbReference>
<dbReference type="STRING" id="1590841.A0A2R6RS40"/>
<dbReference type="OrthoDB" id="2151624at2759"/>
<dbReference type="PANTHER" id="PTHR48007">
    <property type="entry name" value="LEUCINE-RICH REPEAT RECEPTOR-LIKE PROTEIN KINASE PXC1"/>
    <property type="match status" value="1"/>
</dbReference>
<dbReference type="InterPro" id="IPR001611">
    <property type="entry name" value="Leu-rich_rpt"/>
</dbReference>
<evidence type="ECO:0000256" key="2">
    <source>
        <dbReference type="ARBA" id="ARBA00022614"/>
    </source>
</evidence>
<dbReference type="InterPro" id="IPR000719">
    <property type="entry name" value="Prot_kinase_dom"/>
</dbReference>